<comment type="caution">
    <text evidence="1">The sequence shown here is derived from an EMBL/GenBank/DDBJ whole genome shotgun (WGS) entry which is preliminary data.</text>
</comment>
<gene>
    <name evidence="1" type="ORF">MLD38_001817</name>
</gene>
<reference evidence="2" key="1">
    <citation type="journal article" date="2023" name="Front. Plant Sci.">
        <title>Chromosomal-level genome assembly of Melastoma candidum provides insights into trichome evolution.</title>
        <authorList>
            <person name="Zhong Y."/>
            <person name="Wu W."/>
            <person name="Sun C."/>
            <person name="Zou P."/>
            <person name="Liu Y."/>
            <person name="Dai S."/>
            <person name="Zhou R."/>
        </authorList>
    </citation>
    <scope>NUCLEOTIDE SEQUENCE [LARGE SCALE GENOMIC DNA]</scope>
</reference>
<sequence>MAIKKQNTKLPLKQIIKRCSSLGRKQNQHHPSSYSSADVPKGHFAVYVGENRTRYVVPITFLSYPEFQELLRLAEEEFGFDHDMGLTIPCDEVVFESLTSMLRS</sequence>
<organism evidence="1 2">
    <name type="scientific">Melastoma candidum</name>
    <dbReference type="NCBI Taxonomy" id="119954"/>
    <lineage>
        <taxon>Eukaryota</taxon>
        <taxon>Viridiplantae</taxon>
        <taxon>Streptophyta</taxon>
        <taxon>Embryophyta</taxon>
        <taxon>Tracheophyta</taxon>
        <taxon>Spermatophyta</taxon>
        <taxon>Magnoliopsida</taxon>
        <taxon>eudicotyledons</taxon>
        <taxon>Gunneridae</taxon>
        <taxon>Pentapetalae</taxon>
        <taxon>rosids</taxon>
        <taxon>malvids</taxon>
        <taxon>Myrtales</taxon>
        <taxon>Melastomataceae</taxon>
        <taxon>Melastomatoideae</taxon>
        <taxon>Melastomateae</taxon>
        <taxon>Melastoma</taxon>
    </lineage>
</organism>
<dbReference type="Proteomes" id="UP001057402">
    <property type="component" value="Chromosome 1"/>
</dbReference>
<evidence type="ECO:0000313" key="1">
    <source>
        <dbReference type="EMBL" id="KAI4389609.1"/>
    </source>
</evidence>
<accession>A0ACB9SEJ8</accession>
<evidence type="ECO:0000313" key="2">
    <source>
        <dbReference type="Proteomes" id="UP001057402"/>
    </source>
</evidence>
<dbReference type="EMBL" id="CM042880">
    <property type="protein sequence ID" value="KAI4389609.1"/>
    <property type="molecule type" value="Genomic_DNA"/>
</dbReference>
<keyword evidence="2" id="KW-1185">Reference proteome</keyword>
<name>A0ACB9SEJ8_9MYRT</name>
<proteinExistence type="predicted"/>
<protein>
    <submittedName>
        <fullName evidence="1">Uncharacterized protein</fullName>
    </submittedName>
</protein>